<dbReference type="AlphaFoldDB" id="A0A835YJH1"/>
<organism evidence="1 2">
    <name type="scientific">Tribonema minus</name>
    <dbReference type="NCBI Taxonomy" id="303371"/>
    <lineage>
        <taxon>Eukaryota</taxon>
        <taxon>Sar</taxon>
        <taxon>Stramenopiles</taxon>
        <taxon>Ochrophyta</taxon>
        <taxon>PX clade</taxon>
        <taxon>Xanthophyceae</taxon>
        <taxon>Tribonematales</taxon>
        <taxon>Tribonemataceae</taxon>
        <taxon>Tribonema</taxon>
    </lineage>
</organism>
<gene>
    <name evidence="1" type="ORF">JKP88DRAFT_196742</name>
</gene>
<evidence type="ECO:0000313" key="2">
    <source>
        <dbReference type="Proteomes" id="UP000664859"/>
    </source>
</evidence>
<dbReference type="GO" id="GO:0016787">
    <property type="term" value="F:hydrolase activity"/>
    <property type="evidence" value="ECO:0007669"/>
    <property type="project" value="UniProtKB-KW"/>
</dbReference>
<dbReference type="SUPFAM" id="SSF52540">
    <property type="entry name" value="P-loop containing nucleoside triphosphate hydrolases"/>
    <property type="match status" value="1"/>
</dbReference>
<comment type="caution">
    <text evidence="1">The sequence shown here is derived from an EMBL/GenBank/DDBJ whole genome shotgun (WGS) entry which is preliminary data.</text>
</comment>
<accession>A0A835YJH1</accession>
<dbReference type="Proteomes" id="UP000664859">
    <property type="component" value="Unassembled WGS sequence"/>
</dbReference>
<reference evidence="1" key="1">
    <citation type="submission" date="2021-02" db="EMBL/GenBank/DDBJ databases">
        <title>First Annotated Genome of the Yellow-green Alga Tribonema minus.</title>
        <authorList>
            <person name="Mahan K.M."/>
        </authorList>
    </citation>
    <scope>NUCLEOTIDE SEQUENCE</scope>
    <source>
        <strain evidence="1">UTEX B ZZ1240</strain>
    </source>
</reference>
<dbReference type="Gene3D" id="3.40.50.300">
    <property type="entry name" value="P-loop containing nucleotide triphosphate hydrolases"/>
    <property type="match status" value="1"/>
</dbReference>
<dbReference type="InterPro" id="IPR027417">
    <property type="entry name" value="P-loop_NTPase"/>
</dbReference>
<sequence length="310" mass="32922">MVDESAWDDAAAKLAANLRIQPERASADMRARIFHWYLPVMFWLLQVRTPGTCTIVGVSAPQGCGKTTLTQSLVALLGARGVRAVALSLDDFYLAAADQDALAARSADNPLLQSRGNAGTHDVALCVDTLRALKAAAAAAAAAAPGGAEVAVPRYDKSARGGRGDRVPRSEWSVAKGGVDVVLLEGWMLGFQPLEEGSALLQRSAGLPQVNEALAAYGAIHALVDAWVVVKVRDLACVRRWRKQAEAAMVRRGAAGMSPAEVDAFVDRFVPAYLAYLPRLYTEGPDGGRGKPLLSVTLDKARRPIPDAEN</sequence>
<proteinExistence type="predicted"/>
<evidence type="ECO:0000313" key="1">
    <source>
        <dbReference type="EMBL" id="KAG5175588.1"/>
    </source>
</evidence>
<protein>
    <submittedName>
        <fullName evidence="1">P-loop containing nucleoside triphosphate hydrolase protein</fullName>
    </submittedName>
</protein>
<dbReference type="PANTHER" id="PTHR10285">
    <property type="entry name" value="URIDINE KINASE"/>
    <property type="match status" value="1"/>
</dbReference>
<dbReference type="OrthoDB" id="347435at2759"/>
<keyword evidence="1" id="KW-0378">Hydrolase</keyword>
<dbReference type="EMBL" id="JAFCMP010000547">
    <property type="protein sequence ID" value="KAG5175588.1"/>
    <property type="molecule type" value="Genomic_DNA"/>
</dbReference>
<name>A0A835YJH1_9STRA</name>
<keyword evidence="2" id="KW-1185">Reference proteome</keyword>